<dbReference type="AlphaFoldDB" id="A0A8T1ZCS2"/>
<accession>A0A8T1ZCS2</accession>
<feature type="compositionally biased region" description="Polar residues" evidence="10">
    <location>
        <begin position="1"/>
        <end position="17"/>
    </location>
</feature>
<evidence type="ECO:0000259" key="11">
    <source>
        <dbReference type="PROSITE" id="PS50089"/>
    </source>
</evidence>
<feature type="domain" description="RING-type" evidence="11">
    <location>
        <begin position="57"/>
        <end position="99"/>
    </location>
</feature>
<dbReference type="OrthoDB" id="1098201at2759"/>
<evidence type="ECO:0000256" key="5">
    <source>
        <dbReference type="ARBA" id="ARBA00022771"/>
    </source>
</evidence>
<keyword evidence="13" id="KW-1185">Reference proteome</keyword>
<dbReference type="PANTHER" id="PTHR14155">
    <property type="entry name" value="RING FINGER DOMAIN-CONTAINING"/>
    <property type="match status" value="1"/>
</dbReference>
<feature type="region of interest" description="Disordered" evidence="10">
    <location>
        <begin position="1"/>
        <end position="30"/>
    </location>
</feature>
<dbReference type="EMBL" id="JAEFBJ010000011">
    <property type="protein sequence ID" value="KAG7556043.1"/>
    <property type="molecule type" value="Genomic_DNA"/>
</dbReference>
<dbReference type="Proteomes" id="UP000694251">
    <property type="component" value="Chromosome 11"/>
</dbReference>
<evidence type="ECO:0000256" key="10">
    <source>
        <dbReference type="SAM" id="MobiDB-lite"/>
    </source>
</evidence>
<dbReference type="InterPro" id="IPR053238">
    <property type="entry name" value="RING-H2_zinc_finger"/>
</dbReference>
<comment type="pathway">
    <text evidence="2">Protein modification; protein ubiquitination.</text>
</comment>
<keyword evidence="4" id="KW-0479">Metal-binding</keyword>
<dbReference type="EC" id="2.3.2.27" evidence="3"/>
<sequence length="101" mass="11818">MESPTVFESQPTPQQDIETGHLTPTHPQQDIKTGYMMQIEKIEFKGIEEEGFDEICCSVCLEEFEDGHDIIRIKICRHVFHRLCIDSWLKQNQSCPNCRCF</sequence>
<comment type="catalytic activity">
    <reaction evidence="1">
        <text>S-ubiquitinyl-[E2 ubiquitin-conjugating enzyme]-L-cysteine + [acceptor protein]-L-lysine = [E2 ubiquitin-conjugating enzyme]-L-cysteine + N(6)-ubiquitinyl-[acceptor protein]-L-lysine.</text>
        <dbReference type="EC" id="2.3.2.27"/>
    </reaction>
</comment>
<keyword evidence="6" id="KW-0833">Ubl conjugation pathway</keyword>
<comment type="similarity">
    <text evidence="8">Belongs to the RING-type zinc finger family. ATL subfamily.</text>
</comment>
<evidence type="ECO:0000256" key="2">
    <source>
        <dbReference type="ARBA" id="ARBA00004906"/>
    </source>
</evidence>
<dbReference type="PROSITE" id="PS50089">
    <property type="entry name" value="ZF_RING_2"/>
    <property type="match status" value="1"/>
</dbReference>
<dbReference type="GO" id="GO:0061630">
    <property type="term" value="F:ubiquitin protein ligase activity"/>
    <property type="evidence" value="ECO:0007669"/>
    <property type="project" value="UniProtKB-EC"/>
</dbReference>
<comment type="caution">
    <text evidence="12">The sequence shown here is derived from an EMBL/GenBank/DDBJ whole genome shotgun (WGS) entry which is preliminary data.</text>
</comment>
<evidence type="ECO:0000313" key="12">
    <source>
        <dbReference type="EMBL" id="KAG7556043.1"/>
    </source>
</evidence>
<reference evidence="12 13" key="1">
    <citation type="submission" date="2020-12" db="EMBL/GenBank/DDBJ databases">
        <title>Concerted genomic and epigenomic changes stabilize Arabidopsis allopolyploids.</title>
        <authorList>
            <person name="Chen Z."/>
        </authorList>
    </citation>
    <scope>NUCLEOTIDE SEQUENCE [LARGE SCALE GENOMIC DNA]</scope>
    <source>
        <strain evidence="12">As9502</strain>
        <tissue evidence="12">Leaf</tissue>
    </source>
</reference>
<dbReference type="SMART" id="SM00184">
    <property type="entry name" value="RING"/>
    <property type="match status" value="1"/>
</dbReference>
<evidence type="ECO:0000256" key="9">
    <source>
        <dbReference type="PROSITE-ProRule" id="PRU00175"/>
    </source>
</evidence>
<name>A0A8T1ZCS2_ARASU</name>
<gene>
    <name evidence="12" type="ORF">ISN44_As11g021160</name>
</gene>
<evidence type="ECO:0000256" key="8">
    <source>
        <dbReference type="ARBA" id="ARBA00024209"/>
    </source>
</evidence>
<evidence type="ECO:0000256" key="6">
    <source>
        <dbReference type="ARBA" id="ARBA00022786"/>
    </source>
</evidence>
<evidence type="ECO:0000256" key="3">
    <source>
        <dbReference type="ARBA" id="ARBA00012483"/>
    </source>
</evidence>
<proteinExistence type="inferred from homology"/>
<evidence type="ECO:0000256" key="7">
    <source>
        <dbReference type="ARBA" id="ARBA00022833"/>
    </source>
</evidence>
<dbReference type="InterPro" id="IPR001841">
    <property type="entry name" value="Znf_RING"/>
</dbReference>
<organism evidence="12 13">
    <name type="scientific">Arabidopsis suecica</name>
    <name type="common">Swedish thale-cress</name>
    <name type="synonym">Cardaminopsis suecica</name>
    <dbReference type="NCBI Taxonomy" id="45249"/>
    <lineage>
        <taxon>Eukaryota</taxon>
        <taxon>Viridiplantae</taxon>
        <taxon>Streptophyta</taxon>
        <taxon>Embryophyta</taxon>
        <taxon>Tracheophyta</taxon>
        <taxon>Spermatophyta</taxon>
        <taxon>Magnoliopsida</taxon>
        <taxon>eudicotyledons</taxon>
        <taxon>Gunneridae</taxon>
        <taxon>Pentapetalae</taxon>
        <taxon>rosids</taxon>
        <taxon>malvids</taxon>
        <taxon>Brassicales</taxon>
        <taxon>Brassicaceae</taxon>
        <taxon>Camelineae</taxon>
        <taxon>Arabidopsis</taxon>
    </lineage>
</organism>
<evidence type="ECO:0000313" key="13">
    <source>
        <dbReference type="Proteomes" id="UP000694251"/>
    </source>
</evidence>
<keyword evidence="7" id="KW-0862">Zinc</keyword>
<protein>
    <recommendedName>
        <fullName evidence="3">RING-type E3 ubiquitin transferase</fullName>
        <ecNumber evidence="3">2.3.2.27</ecNumber>
    </recommendedName>
</protein>
<evidence type="ECO:0000256" key="4">
    <source>
        <dbReference type="ARBA" id="ARBA00022723"/>
    </source>
</evidence>
<dbReference type="PANTHER" id="PTHR14155:SF622">
    <property type="entry name" value="RING_U-BOX SUPERFAMILY PROTEIN"/>
    <property type="match status" value="1"/>
</dbReference>
<evidence type="ECO:0000256" key="1">
    <source>
        <dbReference type="ARBA" id="ARBA00000900"/>
    </source>
</evidence>
<dbReference type="Pfam" id="PF13639">
    <property type="entry name" value="zf-RING_2"/>
    <property type="match status" value="1"/>
</dbReference>
<keyword evidence="5 9" id="KW-0863">Zinc-finger</keyword>
<dbReference type="GO" id="GO:0008270">
    <property type="term" value="F:zinc ion binding"/>
    <property type="evidence" value="ECO:0007669"/>
    <property type="project" value="UniProtKB-KW"/>
</dbReference>